<reference evidence="2" key="1">
    <citation type="journal article" date="2019" name="Int. J. Syst. Evol. Microbiol.">
        <title>The Global Catalogue of Microorganisms (GCM) 10K type strain sequencing project: providing services to taxonomists for standard genome sequencing and annotation.</title>
        <authorList>
            <consortium name="The Broad Institute Genomics Platform"/>
            <consortium name="The Broad Institute Genome Sequencing Center for Infectious Disease"/>
            <person name="Wu L."/>
            <person name="Ma J."/>
        </authorList>
    </citation>
    <scope>NUCLEOTIDE SEQUENCE [LARGE SCALE GENOMIC DNA]</scope>
    <source>
        <strain evidence="2">KACC 12822</strain>
    </source>
</reference>
<comment type="caution">
    <text evidence="1">The sequence shown here is derived from an EMBL/GenBank/DDBJ whole genome shotgun (WGS) entry which is preliminary data.</text>
</comment>
<evidence type="ECO:0000313" key="2">
    <source>
        <dbReference type="Proteomes" id="UP001596018"/>
    </source>
</evidence>
<organism evidence="1 2">
    <name type="scientific">Rhodanobacter ginsenosidimutans</name>
    <dbReference type="NCBI Taxonomy" id="490571"/>
    <lineage>
        <taxon>Bacteria</taxon>
        <taxon>Pseudomonadati</taxon>
        <taxon>Pseudomonadota</taxon>
        <taxon>Gammaproteobacteria</taxon>
        <taxon>Lysobacterales</taxon>
        <taxon>Rhodanobacteraceae</taxon>
        <taxon>Rhodanobacter</taxon>
    </lineage>
</organism>
<gene>
    <name evidence="1" type="ORF">ACFPK0_08375</name>
</gene>
<sequence>MGKVPHAQACPLGIELVGQALDEEQAEDEFLEFGGIHLATQDIGRAHQERFELRQANFWVFQQVVLAWRISPGVHTGANRVPRIDHGIRMMPGREACASHKGMAARRSLIGALVSQMSLPFASHWSDRADKANG</sequence>
<dbReference type="Proteomes" id="UP001596018">
    <property type="component" value="Unassembled WGS sequence"/>
</dbReference>
<name>A0ABW0JVP3_9GAMM</name>
<proteinExistence type="predicted"/>
<dbReference type="EMBL" id="JBHSMM010000001">
    <property type="protein sequence ID" value="MFC5440023.1"/>
    <property type="molecule type" value="Genomic_DNA"/>
</dbReference>
<accession>A0ABW0JVP3</accession>
<evidence type="ECO:0000313" key="1">
    <source>
        <dbReference type="EMBL" id="MFC5440023.1"/>
    </source>
</evidence>
<dbReference type="RefSeq" id="WP_377340326.1">
    <property type="nucleotide sequence ID" value="NZ_JALBWS010000012.1"/>
</dbReference>
<protein>
    <submittedName>
        <fullName evidence="1">Uncharacterized protein</fullName>
    </submittedName>
</protein>
<keyword evidence="2" id="KW-1185">Reference proteome</keyword>